<feature type="domain" description="BAH" evidence="11">
    <location>
        <begin position="5"/>
        <end position="149"/>
    </location>
</feature>
<dbReference type="PANTHER" id="PTHR10865:SF29">
    <property type="entry name" value="METASTASIS ASSOCIATED 1-LIKE, ISOFORM D"/>
    <property type="match status" value="1"/>
</dbReference>
<evidence type="ECO:0000256" key="9">
    <source>
        <dbReference type="SAM" id="MobiDB-lite"/>
    </source>
</evidence>
<dbReference type="Proteomes" id="UP000321570">
    <property type="component" value="Unassembled WGS sequence"/>
</dbReference>
<evidence type="ECO:0000256" key="6">
    <source>
        <dbReference type="ARBA" id="ARBA00023242"/>
    </source>
</evidence>
<proteinExistence type="inferred from homology"/>
<keyword evidence="5" id="KW-0238">DNA-binding</keyword>
<evidence type="ECO:0000256" key="2">
    <source>
        <dbReference type="ARBA" id="ARBA00022723"/>
    </source>
</evidence>
<keyword evidence="6" id="KW-0539">Nucleus</keyword>
<accession>A0A564Y647</accession>
<comment type="similarity">
    <text evidence="7">Belongs to the metastasis-associated protein family.</text>
</comment>
<dbReference type="PROSITE" id="PS51038">
    <property type="entry name" value="BAH"/>
    <property type="match status" value="1"/>
</dbReference>
<dbReference type="InterPro" id="IPR013087">
    <property type="entry name" value="Znf_C2H2_type"/>
</dbReference>
<dbReference type="InterPro" id="IPR000949">
    <property type="entry name" value="ELM2_dom"/>
</dbReference>
<evidence type="ECO:0000259" key="12">
    <source>
        <dbReference type="PROSITE" id="PS51156"/>
    </source>
</evidence>
<keyword evidence="1" id="KW-0597">Phosphoprotein</keyword>
<dbReference type="PROSITE" id="PS51156">
    <property type="entry name" value="ELM2"/>
    <property type="match status" value="1"/>
</dbReference>
<dbReference type="GO" id="GO:0042826">
    <property type="term" value="F:histone deacetylase binding"/>
    <property type="evidence" value="ECO:0007669"/>
    <property type="project" value="TreeGrafter"/>
</dbReference>
<evidence type="ECO:0000256" key="7">
    <source>
        <dbReference type="ARBA" id="ARBA00093454"/>
    </source>
</evidence>
<reference evidence="14 15" key="1">
    <citation type="submission" date="2019-07" db="EMBL/GenBank/DDBJ databases">
        <authorList>
            <person name="Jastrzebski P J."/>
            <person name="Paukszto L."/>
            <person name="Jastrzebski P J."/>
        </authorList>
    </citation>
    <scope>NUCLEOTIDE SEQUENCE [LARGE SCALE GENOMIC DNA]</scope>
    <source>
        <strain evidence="14 15">WMS-il1</strain>
    </source>
</reference>
<dbReference type="GO" id="GO:0003682">
    <property type="term" value="F:chromatin binding"/>
    <property type="evidence" value="ECO:0007669"/>
    <property type="project" value="InterPro"/>
</dbReference>
<feature type="region of interest" description="Disordered" evidence="9">
    <location>
        <begin position="405"/>
        <end position="469"/>
    </location>
</feature>
<dbReference type="GO" id="GO:0008270">
    <property type="term" value="F:zinc ion binding"/>
    <property type="evidence" value="ECO:0007669"/>
    <property type="project" value="UniProtKB-KW"/>
</dbReference>
<evidence type="ECO:0000256" key="8">
    <source>
        <dbReference type="PROSITE-ProRule" id="PRU00042"/>
    </source>
</evidence>
<feature type="compositionally biased region" description="Basic and acidic residues" evidence="9">
    <location>
        <begin position="651"/>
        <end position="660"/>
    </location>
</feature>
<protein>
    <recommendedName>
        <fullName evidence="16">BAH domain-containing protein</fullName>
    </recommendedName>
</protein>
<dbReference type="GO" id="GO:0000122">
    <property type="term" value="P:negative regulation of transcription by RNA polymerase II"/>
    <property type="evidence" value="ECO:0007669"/>
    <property type="project" value="TreeGrafter"/>
</dbReference>
<dbReference type="SMART" id="SM00439">
    <property type="entry name" value="BAH"/>
    <property type="match status" value="1"/>
</dbReference>
<dbReference type="FunFam" id="4.10.1240.50:FF:000001">
    <property type="entry name" value="Metastasis-associated 1 family, member 3"/>
    <property type="match status" value="1"/>
</dbReference>
<name>A0A564Y647_HYMDI</name>
<dbReference type="SMART" id="SM01189">
    <property type="entry name" value="ELM2"/>
    <property type="match status" value="1"/>
</dbReference>
<evidence type="ECO:0000313" key="14">
    <source>
        <dbReference type="EMBL" id="VUZ42439.1"/>
    </source>
</evidence>
<dbReference type="Gene3D" id="3.30.160.60">
    <property type="entry name" value="Classic Zinc Finger"/>
    <property type="match status" value="1"/>
</dbReference>
<dbReference type="InterPro" id="IPR001005">
    <property type="entry name" value="SANT/Myb"/>
</dbReference>
<dbReference type="GO" id="GO:0003714">
    <property type="term" value="F:transcription corepressor activity"/>
    <property type="evidence" value="ECO:0007669"/>
    <property type="project" value="TreeGrafter"/>
</dbReference>
<dbReference type="InterPro" id="IPR009057">
    <property type="entry name" value="Homeodomain-like_sf"/>
</dbReference>
<feature type="compositionally biased region" description="Low complexity" evidence="9">
    <location>
        <begin position="430"/>
        <end position="450"/>
    </location>
</feature>
<sequence length="675" mass="75895">MSSNNKYRVGDFVYFETNATAPYQIRRLDELVMTPNGVEAKVTCYYRRRDISNHLIQQAEKYSHFIVDFHESDGENGEPLSELERHQIKHRELFYSRHTETLPATHIRGKCAVTLYSDVEPFTSYVNKEDLFYYRLIYDPNTKKLSEDRGSMRIGSDFQCDIQPLLTKGQEDPRFKQSWEELQWHPKNAPSNSEVDSFSTAAKGVGLYGRACDPATSLQNPYLINAAAAASRDITLQFAHDCLFKAGFDVRKAMSLLLPDGHPVVCRDELEVWSSHECALFESALEKYSKIFPDIITDVLPWKTSKSIVEFYYFWKTTERYTRRRKEKMVAKDSRLKQVYIPDYSKPNSSVLYSRTDGTERGCECCLVGSSTQWYAWGPPTLMCRLCSGCWMYWKKYGGLKNPDKRGALSVNSRPSPEQRVQDRLEARKSAAAAGANSVASSNASTPVPADSCGVGHQKAPSHHPYSEASLGSSVFRCTQPNCTKEFRSKDNLATHLSQIHNLSASEVQASLPVTLSAATGLYQHGAGTQGIHTSQAIRIIRTLCPLLLRPSVLARRPSDLANLTAQQRSPKDPVIPYDDLLVRLKTLAKSRIPALRDPRAVLNRKLPNRPIAAVIKKLQQRLGQSEDFFLPSKRQKESTNGDSVNGIEPPMEKRARLEASENNGSSNGHVPAAN</sequence>
<feature type="compositionally biased region" description="Basic and acidic residues" evidence="9">
    <location>
        <begin position="420"/>
        <end position="429"/>
    </location>
</feature>
<feature type="region of interest" description="Disordered" evidence="9">
    <location>
        <begin position="627"/>
        <end position="675"/>
    </location>
</feature>
<dbReference type="InterPro" id="IPR043151">
    <property type="entry name" value="BAH_sf"/>
</dbReference>
<dbReference type="SMART" id="SM00401">
    <property type="entry name" value="ZnF_GATA"/>
    <property type="match status" value="1"/>
</dbReference>
<feature type="domain" description="C2H2-type" evidence="10">
    <location>
        <begin position="476"/>
        <end position="506"/>
    </location>
</feature>
<dbReference type="FunFam" id="1.10.10.60:FF:000012">
    <property type="entry name" value="Metastasis-associated 1 family, member 3"/>
    <property type="match status" value="1"/>
</dbReference>
<dbReference type="PROSITE" id="PS50157">
    <property type="entry name" value="ZINC_FINGER_C2H2_2"/>
    <property type="match status" value="1"/>
</dbReference>
<keyword evidence="15" id="KW-1185">Reference proteome</keyword>
<dbReference type="PROSITE" id="PS00028">
    <property type="entry name" value="ZINC_FINGER_C2H2_1"/>
    <property type="match status" value="1"/>
</dbReference>
<dbReference type="SUPFAM" id="SSF46689">
    <property type="entry name" value="Homeodomain-like"/>
    <property type="match status" value="1"/>
</dbReference>
<dbReference type="EMBL" id="CABIJS010000089">
    <property type="protein sequence ID" value="VUZ42439.1"/>
    <property type="molecule type" value="Genomic_DNA"/>
</dbReference>
<dbReference type="SMART" id="SM00717">
    <property type="entry name" value="SANT"/>
    <property type="match status" value="1"/>
</dbReference>
<dbReference type="GO" id="GO:0003713">
    <property type="term" value="F:transcription coactivator activity"/>
    <property type="evidence" value="ECO:0007669"/>
    <property type="project" value="TreeGrafter"/>
</dbReference>
<gene>
    <name evidence="14" type="ORF">WMSIL1_LOCUS3220</name>
</gene>
<feature type="domain" description="ELM2" evidence="12">
    <location>
        <begin position="150"/>
        <end position="261"/>
    </location>
</feature>
<evidence type="ECO:0000259" key="11">
    <source>
        <dbReference type="PROSITE" id="PS51038"/>
    </source>
</evidence>
<dbReference type="GO" id="GO:0043565">
    <property type="term" value="F:sequence-specific DNA binding"/>
    <property type="evidence" value="ECO:0007669"/>
    <property type="project" value="InterPro"/>
</dbReference>
<keyword evidence="2" id="KW-0479">Metal-binding</keyword>
<dbReference type="SMART" id="SM00355">
    <property type="entry name" value="ZnF_C2H2"/>
    <property type="match status" value="1"/>
</dbReference>
<evidence type="ECO:0000313" key="15">
    <source>
        <dbReference type="Proteomes" id="UP000321570"/>
    </source>
</evidence>
<dbReference type="Pfam" id="PF01448">
    <property type="entry name" value="ELM2"/>
    <property type="match status" value="1"/>
</dbReference>
<keyword evidence="3 8" id="KW-0863">Zinc-finger</keyword>
<dbReference type="PROSITE" id="PS51293">
    <property type="entry name" value="SANT"/>
    <property type="match status" value="1"/>
</dbReference>
<dbReference type="Pfam" id="PF01426">
    <property type="entry name" value="BAH"/>
    <property type="match status" value="1"/>
</dbReference>
<dbReference type="InterPro" id="IPR000679">
    <property type="entry name" value="Znf_GATA"/>
</dbReference>
<dbReference type="Gene3D" id="1.10.10.60">
    <property type="entry name" value="Homeodomain-like"/>
    <property type="match status" value="1"/>
</dbReference>
<dbReference type="InterPro" id="IPR040138">
    <property type="entry name" value="MIER/MTA"/>
</dbReference>
<evidence type="ECO:0008006" key="16">
    <source>
        <dbReference type="Google" id="ProtNLM"/>
    </source>
</evidence>
<dbReference type="Gene3D" id="4.10.1240.50">
    <property type="match status" value="1"/>
</dbReference>
<feature type="domain" description="SANT" evidence="13">
    <location>
        <begin position="268"/>
        <end position="320"/>
    </location>
</feature>
<evidence type="ECO:0000256" key="1">
    <source>
        <dbReference type="ARBA" id="ARBA00022553"/>
    </source>
</evidence>
<dbReference type="PANTHER" id="PTHR10865">
    <property type="entry name" value="METASTASIS-ASSOCIATED PROTEIN AND MESODERM INDUCTION EARLY RESPONSE PROTEIN"/>
    <property type="match status" value="1"/>
</dbReference>
<evidence type="ECO:0000259" key="13">
    <source>
        <dbReference type="PROSITE" id="PS51293"/>
    </source>
</evidence>
<keyword evidence="4" id="KW-0862">Zinc</keyword>
<evidence type="ECO:0000256" key="4">
    <source>
        <dbReference type="ARBA" id="ARBA00022833"/>
    </source>
</evidence>
<dbReference type="GO" id="GO:0016581">
    <property type="term" value="C:NuRD complex"/>
    <property type="evidence" value="ECO:0007669"/>
    <property type="project" value="TreeGrafter"/>
</dbReference>
<evidence type="ECO:0000256" key="5">
    <source>
        <dbReference type="ARBA" id="ARBA00023125"/>
    </source>
</evidence>
<dbReference type="InterPro" id="IPR017884">
    <property type="entry name" value="SANT_dom"/>
</dbReference>
<dbReference type="InterPro" id="IPR001025">
    <property type="entry name" value="BAH_dom"/>
</dbReference>
<dbReference type="Gene3D" id="2.30.30.490">
    <property type="match status" value="1"/>
</dbReference>
<evidence type="ECO:0000259" key="10">
    <source>
        <dbReference type="PROSITE" id="PS50157"/>
    </source>
</evidence>
<dbReference type="AlphaFoldDB" id="A0A564Y647"/>
<dbReference type="CDD" id="cd04709">
    <property type="entry name" value="BAH_MTA"/>
    <property type="match status" value="1"/>
</dbReference>
<organism evidence="14 15">
    <name type="scientific">Hymenolepis diminuta</name>
    <name type="common">Rat tapeworm</name>
    <dbReference type="NCBI Taxonomy" id="6216"/>
    <lineage>
        <taxon>Eukaryota</taxon>
        <taxon>Metazoa</taxon>
        <taxon>Spiralia</taxon>
        <taxon>Lophotrochozoa</taxon>
        <taxon>Platyhelminthes</taxon>
        <taxon>Cestoda</taxon>
        <taxon>Eucestoda</taxon>
        <taxon>Cyclophyllidea</taxon>
        <taxon>Hymenolepididae</taxon>
        <taxon>Hymenolepis</taxon>
    </lineage>
</organism>
<evidence type="ECO:0000256" key="3">
    <source>
        <dbReference type="ARBA" id="ARBA00022771"/>
    </source>
</evidence>